<protein>
    <submittedName>
        <fullName evidence="2">Tetratricopeptide repeat protein</fullName>
    </submittedName>
</protein>
<dbReference type="PROSITE" id="PS50005">
    <property type="entry name" value="TPR"/>
    <property type="match status" value="4"/>
</dbReference>
<feature type="repeat" description="TPR" evidence="1">
    <location>
        <begin position="294"/>
        <end position="327"/>
    </location>
</feature>
<dbReference type="PANTHER" id="PTHR12558:SF13">
    <property type="entry name" value="CELL DIVISION CYCLE PROTEIN 27 HOMOLOG"/>
    <property type="match status" value="1"/>
</dbReference>
<feature type="repeat" description="TPR" evidence="1">
    <location>
        <begin position="90"/>
        <end position="123"/>
    </location>
</feature>
<proteinExistence type="predicted"/>
<dbReference type="Proteomes" id="UP000886674">
    <property type="component" value="Unassembled WGS sequence"/>
</dbReference>
<feature type="repeat" description="TPR" evidence="1">
    <location>
        <begin position="260"/>
        <end position="293"/>
    </location>
</feature>
<dbReference type="Pfam" id="PF14559">
    <property type="entry name" value="TPR_19"/>
    <property type="match status" value="1"/>
</dbReference>
<dbReference type="AlphaFoldDB" id="A0A9E4TRT0"/>
<reference evidence="2" key="1">
    <citation type="journal article" date="2021" name="Proc. Natl. Acad. Sci. U.S.A.">
        <title>Global biogeography of chemosynthetic symbionts reveals both localized and globally distributed symbiont groups. .</title>
        <authorList>
            <person name="Osvatic J.T."/>
            <person name="Wilkins L.G.E."/>
            <person name="Leibrecht L."/>
            <person name="Leray M."/>
            <person name="Zauner S."/>
            <person name="Polzin J."/>
            <person name="Camacho Y."/>
            <person name="Gros O."/>
            <person name="van Gils J.A."/>
            <person name="Eisen J.A."/>
            <person name="Petersen J.M."/>
            <person name="Yuen B."/>
        </authorList>
    </citation>
    <scope>NUCLEOTIDE SEQUENCE</scope>
    <source>
        <strain evidence="2">MAGclacostrist055</strain>
    </source>
</reference>
<comment type="caution">
    <text evidence="2">The sequence shown here is derived from an EMBL/GenBank/DDBJ whole genome shotgun (WGS) entry which is preliminary data.</text>
</comment>
<dbReference type="SMART" id="SM00028">
    <property type="entry name" value="TPR"/>
    <property type="match status" value="8"/>
</dbReference>
<evidence type="ECO:0000256" key="1">
    <source>
        <dbReference type="PROSITE-ProRule" id="PRU00339"/>
    </source>
</evidence>
<dbReference type="Pfam" id="PF13181">
    <property type="entry name" value="TPR_8"/>
    <property type="match status" value="2"/>
</dbReference>
<sequence length="398" mass="44563">MSVELERAHKLENFLTQDPSNTHLLHDIATTYQAAGEYGKSIEYFERLRDLTGDDPGLLNSLGALYLSLDRGDEALNVLQSATALAPNESNLLFNLGYAHFSLEQTETARDIFKKLADQHPDDPQYPYYLALTHDELGDTEASINYLDKVLSLDENHLGGQFFSALNDFQSGNLNKAQERTELILKRHPNNIDTLHLKAEIAMLDFDPKLALTTLRKAESIEPNQPRTHLLLGQALLILQRIKQARLAFERATDLDTTSAYAYIGLGWTALLQKDYTLAEEAFSQAIINDPGEADGYVGMAALALLLESPNEAKQQLRKALQINPENVIALLIQESIDSANNGDQITDATIRELLTNRRISPFGWSMKDIKTKFEASPAGHTVINKQLRLARMKKLHR</sequence>
<feature type="repeat" description="TPR" evidence="1">
    <location>
        <begin position="56"/>
        <end position="89"/>
    </location>
</feature>
<dbReference type="PANTHER" id="PTHR12558">
    <property type="entry name" value="CELL DIVISION CYCLE 16,23,27"/>
    <property type="match status" value="1"/>
</dbReference>
<dbReference type="EMBL" id="JAEPCR010000005">
    <property type="protein sequence ID" value="MCG7977022.1"/>
    <property type="molecule type" value="Genomic_DNA"/>
</dbReference>
<dbReference type="Gene3D" id="1.25.40.10">
    <property type="entry name" value="Tetratricopeptide repeat domain"/>
    <property type="match status" value="2"/>
</dbReference>
<name>A0A9E4TRT0_9GAMM</name>
<evidence type="ECO:0000313" key="3">
    <source>
        <dbReference type="Proteomes" id="UP000886674"/>
    </source>
</evidence>
<dbReference type="Pfam" id="PF13432">
    <property type="entry name" value="TPR_16"/>
    <property type="match status" value="1"/>
</dbReference>
<dbReference type="SUPFAM" id="SSF81901">
    <property type="entry name" value="HCP-like"/>
    <property type="match status" value="1"/>
</dbReference>
<accession>A0A9E4TRT0</accession>
<dbReference type="InterPro" id="IPR011990">
    <property type="entry name" value="TPR-like_helical_dom_sf"/>
</dbReference>
<evidence type="ECO:0000313" key="2">
    <source>
        <dbReference type="EMBL" id="MCG7977022.1"/>
    </source>
</evidence>
<gene>
    <name evidence="2" type="ORF">JAY77_02595</name>
</gene>
<dbReference type="InterPro" id="IPR019734">
    <property type="entry name" value="TPR_rpt"/>
</dbReference>
<keyword evidence="1" id="KW-0802">TPR repeat</keyword>
<dbReference type="SUPFAM" id="SSF48452">
    <property type="entry name" value="TPR-like"/>
    <property type="match status" value="1"/>
</dbReference>
<organism evidence="2 3">
    <name type="scientific">Candidatus Thiodiazotropha taylori</name>
    <dbReference type="NCBI Taxonomy" id="2792791"/>
    <lineage>
        <taxon>Bacteria</taxon>
        <taxon>Pseudomonadati</taxon>
        <taxon>Pseudomonadota</taxon>
        <taxon>Gammaproteobacteria</taxon>
        <taxon>Chromatiales</taxon>
        <taxon>Sedimenticolaceae</taxon>
        <taxon>Candidatus Thiodiazotropha</taxon>
    </lineage>
</organism>